<evidence type="ECO:0008006" key="7">
    <source>
        <dbReference type="Google" id="ProtNLM"/>
    </source>
</evidence>
<keyword evidence="4" id="KW-0732">Signal</keyword>
<feature type="signal peptide" evidence="4">
    <location>
        <begin position="1"/>
        <end position="19"/>
    </location>
</feature>
<dbReference type="AlphaFoldDB" id="A0A0F6A9Y2"/>
<dbReference type="RefSeq" id="WP_046357345.1">
    <property type="nucleotide sequence ID" value="NZ_AUXW01000167.1"/>
</dbReference>
<dbReference type="GO" id="GO:0009279">
    <property type="term" value="C:cell outer membrane"/>
    <property type="evidence" value="ECO:0007669"/>
    <property type="project" value="UniProtKB-SubCell"/>
</dbReference>
<reference evidence="5 6" key="1">
    <citation type="journal article" date="2015" name="BMC Genomics">
        <title>Genome mining reveals unlocked bioactive potential of marine Gram-negative bacteria.</title>
        <authorList>
            <person name="Machado H."/>
            <person name="Sonnenschein E.C."/>
            <person name="Melchiorsen J."/>
            <person name="Gram L."/>
        </authorList>
    </citation>
    <scope>NUCLEOTIDE SEQUENCE [LARGE SCALE GENOMIC DNA]</scope>
    <source>
        <strain evidence="5 6">S4054</strain>
    </source>
</reference>
<evidence type="ECO:0000256" key="1">
    <source>
        <dbReference type="ARBA" id="ARBA00004442"/>
    </source>
</evidence>
<keyword evidence="2" id="KW-0472">Membrane</keyword>
<evidence type="ECO:0000256" key="3">
    <source>
        <dbReference type="ARBA" id="ARBA00023237"/>
    </source>
</evidence>
<gene>
    <name evidence="5" type="ORF">N479_19165</name>
</gene>
<proteinExistence type="predicted"/>
<dbReference type="EMBL" id="AUXW01000167">
    <property type="protein sequence ID" value="KKE82219.1"/>
    <property type="molecule type" value="Genomic_DNA"/>
</dbReference>
<accession>A0A0F6A9Y2</accession>
<comment type="subcellular location">
    <subcellularLocation>
        <location evidence="1">Cell outer membrane</location>
    </subcellularLocation>
</comment>
<comment type="caution">
    <text evidence="5">The sequence shown here is derived from an EMBL/GenBank/DDBJ whole genome shotgun (WGS) entry which is preliminary data.</text>
</comment>
<evidence type="ECO:0000313" key="5">
    <source>
        <dbReference type="EMBL" id="KKE82219.1"/>
    </source>
</evidence>
<dbReference type="Gene3D" id="2.40.170.20">
    <property type="entry name" value="TonB-dependent receptor, beta-barrel domain"/>
    <property type="match status" value="1"/>
</dbReference>
<evidence type="ECO:0000313" key="6">
    <source>
        <dbReference type="Proteomes" id="UP000033434"/>
    </source>
</evidence>
<dbReference type="InterPro" id="IPR036942">
    <property type="entry name" value="Beta-barrel_TonB_sf"/>
</dbReference>
<feature type="chain" id="PRO_5002499352" description="Outer membrane protein beta-barrel domain-containing protein" evidence="4">
    <location>
        <begin position="20"/>
        <end position="232"/>
    </location>
</feature>
<organism evidence="5 6">
    <name type="scientific">Pseudoalteromonas luteoviolacea S4054</name>
    <dbReference type="NCBI Taxonomy" id="1129367"/>
    <lineage>
        <taxon>Bacteria</taxon>
        <taxon>Pseudomonadati</taxon>
        <taxon>Pseudomonadota</taxon>
        <taxon>Gammaproteobacteria</taxon>
        <taxon>Alteromonadales</taxon>
        <taxon>Pseudoalteromonadaceae</taxon>
        <taxon>Pseudoalteromonas</taxon>
    </lineage>
</organism>
<name>A0A0F6A9Y2_9GAMM</name>
<protein>
    <recommendedName>
        <fullName evidence="7">Outer membrane protein beta-barrel domain-containing protein</fullName>
    </recommendedName>
</protein>
<evidence type="ECO:0000256" key="2">
    <source>
        <dbReference type="ARBA" id="ARBA00023136"/>
    </source>
</evidence>
<dbReference type="SUPFAM" id="SSF56935">
    <property type="entry name" value="Porins"/>
    <property type="match status" value="1"/>
</dbReference>
<evidence type="ECO:0000256" key="4">
    <source>
        <dbReference type="SAM" id="SignalP"/>
    </source>
</evidence>
<dbReference type="PATRIC" id="fig|1129367.4.peg.3895"/>
<dbReference type="Proteomes" id="UP000033434">
    <property type="component" value="Unassembled WGS sequence"/>
</dbReference>
<sequence>MKLISLALSGALLSATAHANDNFNFDYIGAGHAKFKMEAVDTDISLKGYAVEGSKQVDENWVVSAQYLKTSDEHSYNTVDESENTVSLKILDEDSDATQWNVNAAYLIPLEENALLEFKGSIGRLDYKQTGIQYDRVFSTNDADMLGNLLQYSVQGHSSVFGVEANYHINLHGNFTAMTGIGYQHIKNAAEKDELVIKFELQYQVTENVALSARYENFDVYENHFVTLRYRF</sequence>
<keyword evidence="3" id="KW-0998">Cell outer membrane</keyword>